<name>A0A2P2J516_RHIMU</name>
<evidence type="ECO:0000313" key="2">
    <source>
        <dbReference type="EMBL" id="MBW88578.1"/>
    </source>
</evidence>
<keyword evidence="1" id="KW-0812">Transmembrane</keyword>
<reference evidence="2" key="1">
    <citation type="submission" date="2018-02" db="EMBL/GenBank/DDBJ databases">
        <title>Rhizophora mucronata_Transcriptome.</title>
        <authorList>
            <person name="Meera S.P."/>
            <person name="Sreeshan A."/>
            <person name="Augustine A."/>
        </authorList>
    </citation>
    <scope>NUCLEOTIDE SEQUENCE</scope>
    <source>
        <tissue evidence="2">Leaf</tissue>
    </source>
</reference>
<keyword evidence="1" id="KW-1133">Transmembrane helix</keyword>
<feature type="transmembrane region" description="Helical" evidence="1">
    <location>
        <begin position="68"/>
        <end position="91"/>
    </location>
</feature>
<organism evidence="2">
    <name type="scientific">Rhizophora mucronata</name>
    <name type="common">Asiatic mangrove</name>
    <dbReference type="NCBI Taxonomy" id="61149"/>
    <lineage>
        <taxon>Eukaryota</taxon>
        <taxon>Viridiplantae</taxon>
        <taxon>Streptophyta</taxon>
        <taxon>Embryophyta</taxon>
        <taxon>Tracheophyta</taxon>
        <taxon>Spermatophyta</taxon>
        <taxon>Magnoliopsida</taxon>
        <taxon>eudicotyledons</taxon>
        <taxon>Gunneridae</taxon>
        <taxon>Pentapetalae</taxon>
        <taxon>rosids</taxon>
        <taxon>fabids</taxon>
        <taxon>Malpighiales</taxon>
        <taxon>Rhizophoraceae</taxon>
        <taxon>Rhizophora</taxon>
    </lineage>
</organism>
<proteinExistence type="predicted"/>
<dbReference type="AlphaFoldDB" id="A0A2P2J516"/>
<accession>A0A2P2J516</accession>
<keyword evidence="1" id="KW-0472">Membrane</keyword>
<dbReference type="EMBL" id="GGEC01008095">
    <property type="protein sequence ID" value="MBW88578.1"/>
    <property type="molecule type" value="Transcribed_RNA"/>
</dbReference>
<sequence length="226" mass="24790">MSSISAAVLLGAPRVLNLIFLFFFLVFHCFTLLLIILLEILIFHYIFLPAEVSIQKSMFLFPTPLGSIFWAIFIASSQSIITPIVILLILLRSFNPKSSSQCLHLFLLSSSNLMGLCIRYLGFGNNDSSKAASILRIRCGFKGLPSLLNLLGNLSVGVALVNELVFEDDELEFDLTLAVMLENFLVGLLRDTGGALICLEPLGVMSNLVGPWLHKELVGLYVAVGP</sequence>
<protein>
    <submittedName>
        <fullName evidence="2">Uncharacterized protein</fullName>
    </submittedName>
</protein>
<feature type="transmembrane region" description="Helical" evidence="1">
    <location>
        <begin position="20"/>
        <end position="48"/>
    </location>
</feature>
<evidence type="ECO:0000256" key="1">
    <source>
        <dbReference type="SAM" id="Phobius"/>
    </source>
</evidence>